<evidence type="ECO:0000256" key="3">
    <source>
        <dbReference type="ARBA" id="ARBA00022475"/>
    </source>
</evidence>
<dbReference type="EMBL" id="CP063310">
    <property type="protein sequence ID" value="QOS67001.1"/>
    <property type="molecule type" value="Genomic_DNA"/>
</dbReference>
<dbReference type="Gene3D" id="1.20.1630.10">
    <property type="entry name" value="Formate dehydrogenase/DMSO reductase domain"/>
    <property type="match status" value="1"/>
</dbReference>
<keyword evidence="5" id="KW-1133">Transmembrane helix</keyword>
<dbReference type="RefSeq" id="WP_160942239.1">
    <property type="nucleotide sequence ID" value="NZ_CP063310.1"/>
</dbReference>
<dbReference type="InterPro" id="IPR052049">
    <property type="entry name" value="Electron_transfer_protein"/>
</dbReference>
<sequence length="287" mass="28766">MFSPLIVIYLFLAGAGCGTFVAAVFLSWRARSSAALKRSLGRVALPALVASCGMVAVGAACLMLDLGRPELALDVLANPLGSVLSAGAWALVAFVAAAAALVACNLGALRLGRGAATAVKAFGCAAAVVVMVYSGLFLSTIWTLPFLASPLVPALFVCSSLSCGGGALLVLPVLCDADPRPLFAEIARVDAVLLALEALALAALVTLAANDPLSSAAAARLLAGDLAPAFWGGLALAGIAAPFALEAALRAPDARACACIGVLLLAGGFFLRYCLCMAPFVGIASYL</sequence>
<comment type="similarity">
    <text evidence="2">Belongs to the NrfD family.</text>
</comment>
<evidence type="ECO:0000313" key="7">
    <source>
        <dbReference type="EMBL" id="QOS67001.1"/>
    </source>
</evidence>
<name>A0A6L7IRU8_9ACTN</name>
<keyword evidence="4" id="KW-0812">Transmembrane</keyword>
<dbReference type="InterPro" id="IPR005614">
    <property type="entry name" value="NrfD-like"/>
</dbReference>
<organism evidence="7 8">
    <name type="scientific">Eggerthella guodeyinii</name>
    <dbReference type="NCBI Taxonomy" id="2690837"/>
    <lineage>
        <taxon>Bacteria</taxon>
        <taxon>Bacillati</taxon>
        <taxon>Actinomycetota</taxon>
        <taxon>Coriobacteriia</taxon>
        <taxon>Eggerthellales</taxon>
        <taxon>Eggerthellaceae</taxon>
        <taxon>Eggerthella</taxon>
    </lineage>
</organism>
<evidence type="ECO:0000256" key="2">
    <source>
        <dbReference type="ARBA" id="ARBA00008929"/>
    </source>
</evidence>
<evidence type="ECO:0000313" key="8">
    <source>
        <dbReference type="Proteomes" id="UP000478463"/>
    </source>
</evidence>
<evidence type="ECO:0000256" key="6">
    <source>
        <dbReference type="ARBA" id="ARBA00023136"/>
    </source>
</evidence>
<dbReference type="GO" id="GO:0005886">
    <property type="term" value="C:plasma membrane"/>
    <property type="evidence" value="ECO:0007669"/>
    <property type="project" value="UniProtKB-SubCell"/>
</dbReference>
<dbReference type="Proteomes" id="UP000478463">
    <property type="component" value="Chromosome"/>
</dbReference>
<evidence type="ECO:0000256" key="1">
    <source>
        <dbReference type="ARBA" id="ARBA00004651"/>
    </source>
</evidence>
<dbReference type="PANTHER" id="PTHR34856">
    <property type="entry name" value="PROTEIN NRFD"/>
    <property type="match status" value="1"/>
</dbReference>
<evidence type="ECO:0000256" key="4">
    <source>
        <dbReference type="ARBA" id="ARBA00022692"/>
    </source>
</evidence>
<gene>
    <name evidence="7" type="primary">nrfD</name>
    <name evidence="7" type="ORF">GS424_010625</name>
</gene>
<accession>A0A6L7IRU8</accession>
<comment type="subcellular location">
    <subcellularLocation>
        <location evidence="1">Cell membrane</location>
        <topology evidence="1">Multi-pass membrane protein</topology>
    </subcellularLocation>
</comment>
<dbReference type="PANTHER" id="PTHR34856:SF2">
    <property type="entry name" value="PROTEIN NRFD"/>
    <property type="match status" value="1"/>
</dbReference>
<keyword evidence="3" id="KW-1003">Cell membrane</keyword>
<reference evidence="7 8" key="1">
    <citation type="submission" date="2020-10" db="EMBL/GenBank/DDBJ databases">
        <title>Eggerthella sp. nov., isolated from human feces.</title>
        <authorList>
            <person name="Yajun G."/>
        </authorList>
    </citation>
    <scope>NUCLEOTIDE SEQUENCE [LARGE SCALE GENOMIC DNA]</scope>
    <source>
        <strain evidence="7 8">HF-1101</strain>
    </source>
</reference>
<dbReference type="AlphaFoldDB" id="A0A6L7IRU8"/>
<proteinExistence type="inferred from homology"/>
<dbReference type="Pfam" id="PF03916">
    <property type="entry name" value="NrfD"/>
    <property type="match status" value="1"/>
</dbReference>
<dbReference type="KEGG" id="egd:GS424_010625"/>
<protein>
    <submittedName>
        <fullName evidence="7">Polysulfide reductase NrfD</fullName>
    </submittedName>
</protein>
<keyword evidence="6" id="KW-0472">Membrane</keyword>
<evidence type="ECO:0000256" key="5">
    <source>
        <dbReference type="ARBA" id="ARBA00022989"/>
    </source>
</evidence>